<feature type="chain" id="PRO_5006873224" evidence="1">
    <location>
        <begin position="22"/>
        <end position="34"/>
    </location>
</feature>
<gene>
    <name evidence="2" type="ORF">T01_8866</name>
</gene>
<sequence length="34" mass="4085">MYLMNMLLVLMQIFSQFLVESKSLCHHQKQMQLA</sequence>
<feature type="non-terminal residue" evidence="2">
    <location>
        <position position="34"/>
    </location>
</feature>
<comment type="caution">
    <text evidence="2">The sequence shown here is derived from an EMBL/GenBank/DDBJ whole genome shotgun (WGS) entry which is preliminary data.</text>
</comment>
<dbReference type="AlphaFoldDB" id="A0A0V0YEK5"/>
<feature type="signal peptide" evidence="1">
    <location>
        <begin position="1"/>
        <end position="21"/>
    </location>
</feature>
<dbReference type="InParanoid" id="A0A0V0YEK5"/>
<protein>
    <submittedName>
        <fullName evidence="2">Uncharacterized protein</fullName>
    </submittedName>
</protein>
<keyword evidence="1" id="KW-0732">Signal</keyword>
<dbReference type="Proteomes" id="UP000054776">
    <property type="component" value="Unassembled WGS sequence"/>
</dbReference>
<reference evidence="2 3" key="1">
    <citation type="submission" date="2015-01" db="EMBL/GenBank/DDBJ databases">
        <title>Evolution of Trichinella species and genotypes.</title>
        <authorList>
            <person name="Korhonen P.K."/>
            <person name="Edoardo P."/>
            <person name="Giuseppe L.R."/>
            <person name="Gasser R.B."/>
        </authorList>
    </citation>
    <scope>NUCLEOTIDE SEQUENCE [LARGE SCALE GENOMIC DNA]</scope>
    <source>
        <strain evidence="2">ISS3</strain>
    </source>
</reference>
<name>A0A0V0YEK5_TRISP</name>
<organism evidence="2 3">
    <name type="scientific">Trichinella spiralis</name>
    <name type="common">Trichina worm</name>
    <dbReference type="NCBI Taxonomy" id="6334"/>
    <lineage>
        <taxon>Eukaryota</taxon>
        <taxon>Metazoa</taxon>
        <taxon>Ecdysozoa</taxon>
        <taxon>Nematoda</taxon>
        <taxon>Enoplea</taxon>
        <taxon>Dorylaimia</taxon>
        <taxon>Trichinellida</taxon>
        <taxon>Trichinellidae</taxon>
        <taxon>Trichinella</taxon>
    </lineage>
</organism>
<evidence type="ECO:0000256" key="1">
    <source>
        <dbReference type="SAM" id="SignalP"/>
    </source>
</evidence>
<evidence type="ECO:0000313" key="3">
    <source>
        <dbReference type="Proteomes" id="UP000054776"/>
    </source>
</evidence>
<dbReference type="OrthoDB" id="10348567at2759"/>
<accession>A0A0V0YEK5</accession>
<keyword evidence="3" id="KW-1185">Reference proteome</keyword>
<dbReference type="EMBL" id="JYDH01006724">
    <property type="protein sequence ID" value="KRX98817.1"/>
    <property type="molecule type" value="Genomic_DNA"/>
</dbReference>
<proteinExistence type="predicted"/>
<evidence type="ECO:0000313" key="2">
    <source>
        <dbReference type="EMBL" id="KRX98817.1"/>
    </source>
</evidence>